<organism evidence="2 3">
    <name type="scientific">Trametes coccinea (strain BRFM310)</name>
    <name type="common">Pycnoporus coccineus</name>
    <dbReference type="NCBI Taxonomy" id="1353009"/>
    <lineage>
        <taxon>Eukaryota</taxon>
        <taxon>Fungi</taxon>
        <taxon>Dikarya</taxon>
        <taxon>Basidiomycota</taxon>
        <taxon>Agaricomycotina</taxon>
        <taxon>Agaricomycetes</taxon>
        <taxon>Polyporales</taxon>
        <taxon>Polyporaceae</taxon>
        <taxon>Trametes</taxon>
    </lineage>
</organism>
<proteinExistence type="predicted"/>
<protein>
    <submittedName>
        <fullName evidence="2">Uncharacterized protein</fullName>
    </submittedName>
</protein>
<dbReference type="AlphaFoldDB" id="A0A1Y2ICJ2"/>
<evidence type="ECO:0000256" key="1">
    <source>
        <dbReference type="SAM" id="MobiDB-lite"/>
    </source>
</evidence>
<feature type="compositionally biased region" description="Polar residues" evidence="1">
    <location>
        <begin position="133"/>
        <end position="154"/>
    </location>
</feature>
<evidence type="ECO:0000313" key="3">
    <source>
        <dbReference type="Proteomes" id="UP000193067"/>
    </source>
</evidence>
<dbReference type="Proteomes" id="UP000193067">
    <property type="component" value="Unassembled WGS sequence"/>
</dbReference>
<keyword evidence="3" id="KW-1185">Reference proteome</keyword>
<gene>
    <name evidence="2" type="ORF">PYCCODRAFT_1117129</name>
</gene>
<reference evidence="2 3" key="1">
    <citation type="journal article" date="2015" name="Biotechnol. Biofuels">
        <title>Enhanced degradation of softwood versus hardwood by the white-rot fungus Pycnoporus coccineus.</title>
        <authorList>
            <person name="Couturier M."/>
            <person name="Navarro D."/>
            <person name="Chevret D."/>
            <person name="Henrissat B."/>
            <person name="Piumi F."/>
            <person name="Ruiz-Duenas F.J."/>
            <person name="Martinez A.T."/>
            <person name="Grigoriev I.V."/>
            <person name="Riley R."/>
            <person name="Lipzen A."/>
            <person name="Berrin J.G."/>
            <person name="Master E.R."/>
            <person name="Rosso M.N."/>
        </authorList>
    </citation>
    <scope>NUCLEOTIDE SEQUENCE [LARGE SCALE GENOMIC DNA]</scope>
    <source>
        <strain evidence="2 3">BRFM310</strain>
    </source>
</reference>
<dbReference type="EMBL" id="KZ084148">
    <property type="protein sequence ID" value="OSC97631.1"/>
    <property type="molecule type" value="Genomic_DNA"/>
</dbReference>
<name>A0A1Y2ICJ2_TRAC3</name>
<accession>A0A1Y2ICJ2</accession>
<evidence type="ECO:0000313" key="2">
    <source>
        <dbReference type="EMBL" id="OSC97631.1"/>
    </source>
</evidence>
<sequence length="178" mass="18792">MTLEKLPVNVVPSTYIELRSVNSIRDFESQSASRNLRGTNAASCTLASPHSLGFLPHLPLGIVSSPSIGFWYFSARCCPVFLSSSFRSCHLTTDSLLSSFSPGAAMHLLPFFLVFPLALAVIARPSNVERSDVSSTGNFGSNGQDGESQDGGSNFADNGVSISVPGVTVENGVTISCE</sequence>
<feature type="region of interest" description="Disordered" evidence="1">
    <location>
        <begin position="131"/>
        <end position="154"/>
    </location>
</feature>